<feature type="binding site" evidence="10">
    <location>
        <position position="747"/>
    </location>
    <ligand>
        <name>[4Fe-4S] cluster</name>
        <dbReference type="ChEBI" id="CHEBI:49883"/>
        <label>2</label>
    </ligand>
</feature>
<dbReference type="Gene3D" id="3.40.50.970">
    <property type="match status" value="2"/>
</dbReference>
<dbReference type="InterPro" id="IPR017896">
    <property type="entry name" value="4Fe4S_Fe-S-bd"/>
</dbReference>
<dbReference type="PANTHER" id="PTHR32154">
    <property type="entry name" value="PYRUVATE-FLAVODOXIN OXIDOREDUCTASE-RELATED"/>
    <property type="match status" value="1"/>
</dbReference>
<evidence type="ECO:0000256" key="6">
    <source>
        <dbReference type="ARBA" id="ARBA00023002"/>
    </source>
</evidence>
<evidence type="ECO:0000256" key="3">
    <source>
        <dbReference type="ARBA" id="ARBA00022485"/>
    </source>
</evidence>
<dbReference type="OrthoDB" id="9794954at2"/>
<comment type="similarity">
    <text evidence="1 9">Belongs to the pyruvate:ferredoxin/flavodoxin oxidoreductase family.</text>
</comment>
<feature type="binding site" evidence="10">
    <location>
        <position position="815"/>
    </location>
    <ligand>
        <name>[4Fe-4S] cluster</name>
        <dbReference type="ChEBI" id="CHEBI:49883"/>
        <label>3</label>
    </ligand>
</feature>
<keyword evidence="3 10" id="KW-0004">4Fe-4S</keyword>
<dbReference type="InterPro" id="IPR009014">
    <property type="entry name" value="Transketo_C/PFOR_II"/>
</dbReference>
<feature type="binding site" evidence="10">
    <location>
        <position position="697"/>
    </location>
    <ligand>
        <name>[4Fe-4S] cluster</name>
        <dbReference type="ChEBI" id="CHEBI:49883"/>
        <label>1</label>
    </ligand>
</feature>
<evidence type="ECO:0000256" key="8">
    <source>
        <dbReference type="ARBA" id="ARBA00023014"/>
    </source>
</evidence>
<dbReference type="Proteomes" id="UP000240042">
    <property type="component" value="Unassembled WGS sequence"/>
</dbReference>
<dbReference type="InterPro" id="IPR019456">
    <property type="entry name" value="Pyrv-flavodox_OxRtase_EKR"/>
</dbReference>
<dbReference type="PANTHER" id="PTHR32154:SF0">
    <property type="entry name" value="PYRUVATE-FLAVODOXIN OXIDOREDUCTASE-RELATED"/>
    <property type="match status" value="1"/>
</dbReference>
<feature type="binding site" evidence="10">
    <location>
        <position position="812"/>
    </location>
    <ligand>
        <name>[4Fe-4S] cluster</name>
        <dbReference type="ChEBI" id="CHEBI:49883"/>
        <label>3</label>
    </ligand>
</feature>
<dbReference type="SMART" id="SM00890">
    <property type="entry name" value="EKR"/>
    <property type="match status" value="1"/>
</dbReference>
<feature type="binding site" evidence="10">
    <location>
        <position position="694"/>
    </location>
    <ligand>
        <name>[4Fe-4S] cluster</name>
        <dbReference type="ChEBI" id="CHEBI:49883"/>
        <label>1</label>
    </ligand>
</feature>
<dbReference type="STRING" id="34097.SAMN02745150_00934"/>
<organism evidence="12 13">
    <name type="scientific">Brevinema andersonii</name>
    <dbReference type="NCBI Taxonomy" id="34097"/>
    <lineage>
        <taxon>Bacteria</taxon>
        <taxon>Pseudomonadati</taxon>
        <taxon>Spirochaetota</taxon>
        <taxon>Spirochaetia</taxon>
        <taxon>Brevinematales</taxon>
        <taxon>Brevinemataceae</taxon>
        <taxon>Brevinema</taxon>
    </lineage>
</organism>
<dbReference type="GO" id="GO:0022900">
    <property type="term" value="P:electron transport chain"/>
    <property type="evidence" value="ECO:0007669"/>
    <property type="project" value="InterPro"/>
</dbReference>
<dbReference type="Gene3D" id="3.30.70.20">
    <property type="match status" value="1"/>
</dbReference>
<dbReference type="SUPFAM" id="SSF52518">
    <property type="entry name" value="Thiamin diphosphate-binding fold (THDP-binding)"/>
    <property type="match status" value="2"/>
</dbReference>
<dbReference type="FunFam" id="3.40.50.970:FF:000012">
    <property type="entry name" value="Pyruvate:ferredoxin (Flavodoxin) oxidoreductase"/>
    <property type="match status" value="1"/>
</dbReference>
<comment type="cofactor">
    <cofactor evidence="10">
        <name>[4Fe-4S] cluster</name>
        <dbReference type="ChEBI" id="CHEBI:49883"/>
    </cofactor>
    <text evidence="10">Binds 3 [4Fe-4S] clusters per subunit.</text>
</comment>
<keyword evidence="8 10" id="KW-0411">Iron-sulfur</keyword>
<dbReference type="InterPro" id="IPR050722">
    <property type="entry name" value="Pyruvate:ferred/Flavod_OxRd"/>
</dbReference>
<dbReference type="InterPro" id="IPR019752">
    <property type="entry name" value="Pyrv/ketoisovalerate_OxRed_cat"/>
</dbReference>
<protein>
    <submittedName>
        <fullName evidence="12">Pyruvate-ferredoxin/flavodoxin oxidoreductase</fullName>
    </submittedName>
</protein>
<dbReference type="InterPro" id="IPR002880">
    <property type="entry name" value="Pyrv_Fd/Flavodoxin_OxRdtase_N"/>
</dbReference>
<dbReference type="InterPro" id="IPR037112">
    <property type="entry name" value="Pyrv-flavodox_OxR_EKR_sf"/>
</dbReference>
<evidence type="ECO:0000256" key="10">
    <source>
        <dbReference type="PIRSR" id="PIRSR000159-50"/>
    </source>
</evidence>
<proteinExistence type="inferred from homology"/>
<dbReference type="InterPro" id="IPR011895">
    <property type="entry name" value="Pyrv_flavodox_OxRed"/>
</dbReference>
<dbReference type="NCBIfam" id="TIGR02176">
    <property type="entry name" value="pyruv_ox_red"/>
    <property type="match status" value="1"/>
</dbReference>
<feature type="binding site" evidence="10">
    <location>
        <position position="1072"/>
    </location>
    <ligand>
        <name>[4Fe-4S] cluster</name>
        <dbReference type="ChEBI" id="CHEBI:49883"/>
        <label>3</label>
    </ligand>
</feature>
<evidence type="ECO:0000259" key="11">
    <source>
        <dbReference type="PROSITE" id="PS51379"/>
    </source>
</evidence>
<evidence type="ECO:0000256" key="4">
    <source>
        <dbReference type="ARBA" id="ARBA00022723"/>
    </source>
</evidence>
<feature type="binding site" evidence="10">
    <location>
        <position position="691"/>
    </location>
    <ligand>
        <name>[4Fe-4S] cluster</name>
        <dbReference type="ChEBI" id="CHEBI:49883"/>
        <label>1</label>
    </ligand>
</feature>
<dbReference type="InterPro" id="IPR033412">
    <property type="entry name" value="PFOR_II"/>
</dbReference>
<evidence type="ECO:0000256" key="9">
    <source>
        <dbReference type="PIRNR" id="PIRNR000159"/>
    </source>
</evidence>
<dbReference type="PIRSF" id="PIRSF000159">
    <property type="entry name" value="NifJ"/>
    <property type="match status" value="1"/>
</dbReference>
<keyword evidence="2 9" id="KW-0813">Transport</keyword>
<keyword evidence="12" id="KW-0670">Pyruvate</keyword>
<dbReference type="SUPFAM" id="SSF53323">
    <property type="entry name" value="Pyruvate-ferredoxin oxidoreductase, PFOR, domain III"/>
    <property type="match status" value="1"/>
</dbReference>
<dbReference type="FunFam" id="3.40.920.10:FF:000001">
    <property type="entry name" value="Pyruvate:ferredoxin (Flavodoxin) oxidoreductase"/>
    <property type="match status" value="1"/>
</dbReference>
<dbReference type="PROSITE" id="PS51379">
    <property type="entry name" value="4FE4S_FER_2"/>
    <property type="match status" value="2"/>
</dbReference>
<gene>
    <name evidence="12" type="ORF">SAMN02745150_00934</name>
</gene>
<dbReference type="SUPFAM" id="SSF54862">
    <property type="entry name" value="4Fe-4S ferredoxins"/>
    <property type="match status" value="1"/>
</dbReference>
<dbReference type="GO" id="GO:0005506">
    <property type="term" value="F:iron ion binding"/>
    <property type="evidence" value="ECO:0007669"/>
    <property type="project" value="InterPro"/>
</dbReference>
<evidence type="ECO:0000256" key="2">
    <source>
        <dbReference type="ARBA" id="ARBA00022448"/>
    </source>
</evidence>
<evidence type="ECO:0000256" key="7">
    <source>
        <dbReference type="ARBA" id="ARBA00023004"/>
    </source>
</evidence>
<keyword evidence="4 10" id="KW-0479">Metal-binding</keyword>
<keyword evidence="5 9" id="KW-0249">Electron transport</keyword>
<dbReference type="Pfam" id="PF17147">
    <property type="entry name" value="PFOR_II"/>
    <property type="match status" value="1"/>
</dbReference>
<dbReference type="GO" id="GO:0006979">
    <property type="term" value="P:response to oxidative stress"/>
    <property type="evidence" value="ECO:0007669"/>
    <property type="project" value="TreeGrafter"/>
</dbReference>
<dbReference type="EMBL" id="FOKY01000007">
    <property type="protein sequence ID" value="SFB81968.1"/>
    <property type="molecule type" value="Genomic_DNA"/>
</dbReference>
<dbReference type="CDD" id="cd03377">
    <property type="entry name" value="TPP_PFOR_PNO"/>
    <property type="match status" value="1"/>
</dbReference>
<dbReference type="PROSITE" id="PS00198">
    <property type="entry name" value="4FE4S_FER_1"/>
    <property type="match status" value="1"/>
</dbReference>
<dbReference type="Pfam" id="PF10371">
    <property type="entry name" value="EKR"/>
    <property type="match status" value="1"/>
</dbReference>
<feature type="domain" description="4Fe-4S ferredoxin-type" evidence="11">
    <location>
        <begin position="682"/>
        <end position="711"/>
    </location>
</feature>
<keyword evidence="7 10" id="KW-0408">Iron</keyword>
<dbReference type="InterPro" id="IPR029061">
    <property type="entry name" value="THDP-binding"/>
</dbReference>
<sequence>MPSKMMTMDGNMAAAYVAYAFSEIAAIYPISPSTPMAELCDTWSAMGNQNIFGDTVRVIEMESEAGAAGAVHGSLQAGALTSTFTASQGLLLMIPNMYKMAGELLPAVFHVAARTVATHALSIYGDHSDVMACRQTGFALLASNNVQEAHDHALVAHLVTIKSRVPFVHFFEGYRISHEIQKIKVLENEDFKKLYDFKALEEFRGRALSPNHPVTRGSAQTPDIFFQAREASNSYYDNLPALVEEVMEQVSAVTGRKLSTVEYYGAEDAEKIIVAMGSVVDTIKSTIDYLSKQGQKVGVVGVHLYRPFPTAAFLNAIPKTVKKIAVLDRTKENGSIGEPLYLDVRSALYDQANAPLIVGGRYGLSSKDTTPQQIVAVYENLDQTEPKNRFTIGIVDDVTFLSLPIIEEIDIVPDGIIECKFYGIGSDGTVSANKSSISIIGDNTDLNVQAYFDYDSKKSGGYTVSHLRFGKNPIRMPYLVETPHFVGCSLPSYVYKYDMLKGLRDGGIFLLNTSWTPEEIDEKMPNHLKKYIAEHNINFYIIDATRVAREVGLGRRSNTILQAAFFKLSEVIPYAEAVEYMKASVKKAYGRKGDDIVKLNYDAIDRGVSDLIKIEPKPEWKDLDGSFDMLVNENAPDFVKIIASAVNSLNGDSLPVSAFSDYADGTMVAGTTKYEKRYVSDIVPEWIEDNCIQCNQCAFVCPHAVIRPFLINAEEKQTMPAMQTLAAVGATDLDYRISVSVADCTGCSACVEVCPGKGGVKALQMKEIATQEKEQINYDWLFKHVKPKNPFGKNNAKAVQFETPLFEFHSACPGCGETPYLKLVTQLFGDRMMIANTTGCTSIYGASMPSSPYTANDEGHGPSWANSLFEDNAEFGLGMHVARGKIRARAVALVENAISEDLVSPRAKAVFQEWLDFRDDDQKTREVTAKLQECLKSENSEIAKEIEKLEDFLVKPSMWIFGGDGWAYDIGFQGVDHVLSLHENVNMLVVDTEVYSNTGGQASKSTPLGAQAQFARSGKDGRKKNLGLMMATYGHVYVAQIAMGANKAHTLKVLQEAEAYPGPSLVIAYSPCIAHGIKGGLKDAQAEEKLAVDSGYWHLWRYNPLLELEGKNPFQLDSKEPNFELFKQFIGHEIRFSALGREFPQRAKELFDEAESQAKHLYRHYKRLAEMNFSDTI</sequence>
<evidence type="ECO:0000256" key="1">
    <source>
        <dbReference type="ARBA" id="ARBA00009032"/>
    </source>
</evidence>
<evidence type="ECO:0000256" key="5">
    <source>
        <dbReference type="ARBA" id="ARBA00022982"/>
    </source>
</evidence>
<feature type="domain" description="4Fe-4S ferredoxin-type" evidence="11">
    <location>
        <begin position="735"/>
        <end position="765"/>
    </location>
</feature>
<dbReference type="InterPro" id="IPR017900">
    <property type="entry name" value="4Fe4S_Fe_S_CS"/>
</dbReference>
<dbReference type="Pfam" id="PF01855">
    <property type="entry name" value="POR_N"/>
    <property type="match status" value="1"/>
</dbReference>
<evidence type="ECO:0000313" key="13">
    <source>
        <dbReference type="Proteomes" id="UP000240042"/>
    </source>
</evidence>
<feature type="binding site" evidence="10">
    <location>
        <position position="744"/>
    </location>
    <ligand>
        <name>[4Fe-4S] cluster</name>
        <dbReference type="ChEBI" id="CHEBI:49883"/>
        <label>2</label>
    </ligand>
</feature>
<dbReference type="Gene3D" id="4.10.780.10">
    <property type="entry name" value="Pyruvate-flavodoxin oxidoreductase, EKR domain"/>
    <property type="match status" value="1"/>
</dbReference>
<accession>A0A1I1E9G7</accession>
<name>A0A1I1E9G7_BREAD</name>
<dbReference type="CDD" id="cd07034">
    <property type="entry name" value="TPP_PYR_PFOR_IOR-alpha_like"/>
    <property type="match status" value="1"/>
</dbReference>
<reference evidence="13" key="1">
    <citation type="submission" date="2016-10" db="EMBL/GenBank/DDBJ databases">
        <authorList>
            <person name="Varghese N."/>
            <person name="Submissions S."/>
        </authorList>
    </citation>
    <scope>NUCLEOTIDE SEQUENCE [LARGE SCALE GENOMIC DNA]</scope>
    <source>
        <strain evidence="13">ATCC 43811</strain>
    </source>
</reference>
<dbReference type="GO" id="GO:0051539">
    <property type="term" value="F:4 iron, 4 sulfur cluster binding"/>
    <property type="evidence" value="ECO:0007669"/>
    <property type="project" value="UniProtKB-KW"/>
</dbReference>
<feature type="binding site" evidence="10">
    <location>
        <position position="750"/>
    </location>
    <ligand>
        <name>[4Fe-4S] cluster</name>
        <dbReference type="ChEBI" id="CHEBI:49883"/>
        <label>2</label>
    </ligand>
</feature>
<dbReference type="GO" id="GO:0016903">
    <property type="term" value="F:oxidoreductase activity, acting on the aldehyde or oxo group of donors"/>
    <property type="evidence" value="ECO:0007669"/>
    <property type="project" value="InterPro"/>
</dbReference>
<dbReference type="Gene3D" id="3.40.920.10">
    <property type="entry name" value="Pyruvate-ferredoxin oxidoreductase, PFOR, domain III"/>
    <property type="match status" value="1"/>
</dbReference>
<feature type="binding site" evidence="10">
    <location>
        <position position="701"/>
    </location>
    <ligand>
        <name>[4Fe-4S] cluster</name>
        <dbReference type="ChEBI" id="CHEBI:49883"/>
        <label>2</label>
    </ligand>
</feature>
<dbReference type="Gene3D" id="3.40.50.920">
    <property type="match status" value="1"/>
</dbReference>
<feature type="binding site" evidence="10">
    <location>
        <position position="840"/>
    </location>
    <ligand>
        <name>[4Fe-4S] cluster</name>
        <dbReference type="ChEBI" id="CHEBI:49883"/>
        <label>3</label>
    </ligand>
</feature>
<dbReference type="FunFam" id="3.40.50.970:FF:000041">
    <property type="entry name" value="Pyruvate:ferredoxin (Flavodoxin) oxidoreductase"/>
    <property type="match status" value="1"/>
</dbReference>
<dbReference type="SUPFAM" id="SSF52922">
    <property type="entry name" value="TK C-terminal domain-like"/>
    <property type="match status" value="1"/>
</dbReference>
<dbReference type="FunFam" id="3.40.50.920:FF:000007">
    <property type="entry name" value="Pyruvate:ferredoxin (Flavodoxin) oxidoreductase"/>
    <property type="match status" value="1"/>
</dbReference>
<feature type="binding site" evidence="10">
    <location>
        <position position="754"/>
    </location>
    <ligand>
        <name>[4Fe-4S] cluster</name>
        <dbReference type="ChEBI" id="CHEBI:49883"/>
        <label>1</label>
    </ligand>
</feature>
<dbReference type="RefSeq" id="WP_092319120.1">
    <property type="nucleotide sequence ID" value="NZ_FOKY01000007.1"/>
</dbReference>
<evidence type="ECO:0000313" key="12">
    <source>
        <dbReference type="EMBL" id="SFB81968.1"/>
    </source>
</evidence>
<keyword evidence="13" id="KW-1185">Reference proteome</keyword>
<keyword evidence="6 9" id="KW-0560">Oxidoreductase</keyword>
<dbReference type="Pfam" id="PF13237">
    <property type="entry name" value="Fer4_10"/>
    <property type="match status" value="1"/>
</dbReference>
<dbReference type="InterPro" id="IPR002869">
    <property type="entry name" value="Pyrv_flavodox_OxRed_cen"/>
</dbReference>
<dbReference type="AlphaFoldDB" id="A0A1I1E9G7"/>
<dbReference type="Pfam" id="PF01558">
    <property type="entry name" value="POR"/>
    <property type="match status" value="1"/>
</dbReference>